<name>A0A4R4DWG7_9BACT</name>
<keyword evidence="3" id="KW-0233">DNA recombination</keyword>
<dbReference type="OrthoDB" id="1493636at2"/>
<sequence>MPTKTTHLLPLFREFSSKSEKGHRLRYPGKKLAPGTIRQYQQVYQLLEQFEELDGQPVRIAVMGRPGITELQKEKRYWQRFLRHFLDFLYTKKRHSDNYVASVLKTLRACFNYIAQDKQLPIGTFHTMFKVPSPTIEPVILSPQQLQFLIYDQAFHENLPRHLRRTKDLFVFGCTVGLRYSDLMALQKKNLVSTQQGWTLNLRTQKTGTAVQIPFPDYLEAILDKYRATTGRFLLPRLSSTNMNKQVKDLCRRAGWNQPLPKMRSRRGKMIEQRCPEGNTQTFADQVTAHTMRRTAITTLLILGVPELAVRRISGHAPGSKEFYRYVIIAQEYVNQHIRKAFQLLAPEARKTA</sequence>
<keyword evidence="6" id="KW-1185">Reference proteome</keyword>
<dbReference type="Pfam" id="PF00589">
    <property type="entry name" value="Phage_integrase"/>
    <property type="match status" value="1"/>
</dbReference>
<accession>A0A4R4DWG7</accession>
<dbReference type="PROSITE" id="PS51898">
    <property type="entry name" value="TYR_RECOMBINASE"/>
    <property type="match status" value="1"/>
</dbReference>
<evidence type="ECO:0000313" key="6">
    <source>
        <dbReference type="Proteomes" id="UP000295164"/>
    </source>
</evidence>
<dbReference type="PANTHER" id="PTHR30349:SF64">
    <property type="entry name" value="PROPHAGE INTEGRASE INTD-RELATED"/>
    <property type="match status" value="1"/>
</dbReference>
<feature type="domain" description="Tyr recombinase" evidence="4">
    <location>
        <begin position="136"/>
        <end position="350"/>
    </location>
</feature>
<dbReference type="InterPro" id="IPR002104">
    <property type="entry name" value="Integrase_catalytic"/>
</dbReference>
<dbReference type="GO" id="GO:0003677">
    <property type="term" value="F:DNA binding"/>
    <property type="evidence" value="ECO:0007669"/>
    <property type="project" value="UniProtKB-KW"/>
</dbReference>
<keyword evidence="2" id="KW-0238">DNA-binding</keyword>
<dbReference type="Gene3D" id="1.10.150.130">
    <property type="match status" value="1"/>
</dbReference>
<dbReference type="Proteomes" id="UP000295164">
    <property type="component" value="Unassembled WGS sequence"/>
</dbReference>
<dbReference type="InterPro" id="IPR050090">
    <property type="entry name" value="Tyrosine_recombinase_XerCD"/>
</dbReference>
<evidence type="ECO:0000256" key="1">
    <source>
        <dbReference type="ARBA" id="ARBA00008857"/>
    </source>
</evidence>
<dbReference type="AlphaFoldDB" id="A0A4R4DWG7"/>
<dbReference type="EMBL" id="SKFH01000055">
    <property type="protein sequence ID" value="TCZ65031.1"/>
    <property type="molecule type" value="Genomic_DNA"/>
</dbReference>
<dbReference type="InterPro" id="IPR011010">
    <property type="entry name" value="DNA_brk_join_enz"/>
</dbReference>
<comment type="caution">
    <text evidence="5">The sequence shown here is derived from an EMBL/GenBank/DDBJ whole genome shotgun (WGS) entry which is preliminary data.</text>
</comment>
<dbReference type="InterPro" id="IPR010998">
    <property type="entry name" value="Integrase_recombinase_N"/>
</dbReference>
<dbReference type="InterPro" id="IPR013762">
    <property type="entry name" value="Integrase-like_cat_sf"/>
</dbReference>
<protein>
    <recommendedName>
        <fullName evidence="4">Tyr recombinase domain-containing protein</fullName>
    </recommendedName>
</protein>
<evidence type="ECO:0000259" key="4">
    <source>
        <dbReference type="PROSITE" id="PS51898"/>
    </source>
</evidence>
<dbReference type="SUPFAM" id="SSF56349">
    <property type="entry name" value="DNA breaking-rejoining enzymes"/>
    <property type="match status" value="1"/>
</dbReference>
<dbReference type="Gene3D" id="1.10.443.10">
    <property type="entry name" value="Intergrase catalytic core"/>
    <property type="match status" value="1"/>
</dbReference>
<dbReference type="PANTHER" id="PTHR30349">
    <property type="entry name" value="PHAGE INTEGRASE-RELATED"/>
    <property type="match status" value="1"/>
</dbReference>
<reference evidence="5 6" key="1">
    <citation type="submission" date="2019-03" db="EMBL/GenBank/DDBJ databases">
        <authorList>
            <person name="Kim M.K.M."/>
        </authorList>
    </citation>
    <scope>NUCLEOTIDE SEQUENCE [LARGE SCALE GENOMIC DNA]</scope>
    <source>
        <strain evidence="5 6">17J68-15</strain>
    </source>
</reference>
<evidence type="ECO:0000256" key="2">
    <source>
        <dbReference type="ARBA" id="ARBA00023125"/>
    </source>
</evidence>
<gene>
    <name evidence="5" type="ORF">E0486_17845</name>
</gene>
<dbReference type="RefSeq" id="WP_131854309.1">
    <property type="nucleotide sequence ID" value="NZ_SKFH01000055.1"/>
</dbReference>
<evidence type="ECO:0000313" key="5">
    <source>
        <dbReference type="EMBL" id="TCZ65031.1"/>
    </source>
</evidence>
<comment type="similarity">
    <text evidence="1">Belongs to the 'phage' integrase family.</text>
</comment>
<evidence type="ECO:0000256" key="3">
    <source>
        <dbReference type="ARBA" id="ARBA00023172"/>
    </source>
</evidence>
<organism evidence="5 6">
    <name type="scientific">Flaviaesturariibacter aridisoli</name>
    <dbReference type="NCBI Taxonomy" id="2545761"/>
    <lineage>
        <taxon>Bacteria</taxon>
        <taxon>Pseudomonadati</taxon>
        <taxon>Bacteroidota</taxon>
        <taxon>Chitinophagia</taxon>
        <taxon>Chitinophagales</taxon>
        <taxon>Chitinophagaceae</taxon>
        <taxon>Flaviaestuariibacter</taxon>
    </lineage>
</organism>
<proteinExistence type="inferred from homology"/>
<dbReference type="GO" id="GO:0015074">
    <property type="term" value="P:DNA integration"/>
    <property type="evidence" value="ECO:0007669"/>
    <property type="project" value="InterPro"/>
</dbReference>
<dbReference type="GO" id="GO:0006310">
    <property type="term" value="P:DNA recombination"/>
    <property type="evidence" value="ECO:0007669"/>
    <property type="project" value="UniProtKB-KW"/>
</dbReference>